<feature type="region of interest" description="Disordered" evidence="9">
    <location>
        <begin position="2573"/>
        <end position="2598"/>
    </location>
</feature>
<dbReference type="InterPro" id="IPR049730">
    <property type="entry name" value="SNF2/RAD54-like_C"/>
</dbReference>
<feature type="compositionally biased region" description="Low complexity" evidence="9">
    <location>
        <begin position="2772"/>
        <end position="2788"/>
    </location>
</feature>
<feature type="region of interest" description="Disordered" evidence="9">
    <location>
        <begin position="2358"/>
        <end position="2408"/>
    </location>
</feature>
<feature type="compositionally biased region" description="Basic and acidic residues" evidence="9">
    <location>
        <begin position="3217"/>
        <end position="3234"/>
    </location>
</feature>
<feature type="domain" description="HSA" evidence="12">
    <location>
        <begin position="1170"/>
        <end position="1244"/>
    </location>
</feature>
<feature type="domain" description="Helicase ATP-binding" evidence="10">
    <location>
        <begin position="1364"/>
        <end position="1531"/>
    </location>
</feature>
<feature type="region of interest" description="Disordered" evidence="9">
    <location>
        <begin position="2135"/>
        <end position="2175"/>
    </location>
</feature>
<protein>
    <recommendedName>
        <fullName evidence="15">Chromatin structure-remodeling complex protein SYD</fullName>
    </recommendedName>
</protein>
<feature type="compositionally biased region" description="Basic and acidic residues" evidence="9">
    <location>
        <begin position="809"/>
        <end position="830"/>
    </location>
</feature>
<feature type="region of interest" description="Disordered" evidence="9">
    <location>
        <begin position="3340"/>
        <end position="3359"/>
    </location>
</feature>
<feature type="compositionally biased region" description="Polar residues" evidence="9">
    <location>
        <begin position="3345"/>
        <end position="3359"/>
    </location>
</feature>
<dbReference type="Pfam" id="PF14619">
    <property type="entry name" value="SnAC"/>
    <property type="match status" value="1"/>
</dbReference>
<feature type="compositionally biased region" description="Basic and acidic residues" evidence="9">
    <location>
        <begin position="2388"/>
        <end position="2397"/>
    </location>
</feature>
<dbReference type="GO" id="GO:0006355">
    <property type="term" value="P:regulation of DNA-templated transcription"/>
    <property type="evidence" value="ECO:0007669"/>
    <property type="project" value="InterPro"/>
</dbReference>
<feature type="compositionally biased region" description="Basic and acidic residues" evidence="9">
    <location>
        <begin position="857"/>
        <end position="870"/>
    </location>
</feature>
<dbReference type="SMART" id="SM00487">
    <property type="entry name" value="DEXDc"/>
    <property type="match status" value="1"/>
</dbReference>
<feature type="compositionally biased region" description="Low complexity" evidence="9">
    <location>
        <begin position="2071"/>
        <end position="2088"/>
    </location>
</feature>
<dbReference type="SMART" id="SM00490">
    <property type="entry name" value="HELICc"/>
    <property type="match status" value="1"/>
</dbReference>
<comment type="subcellular location">
    <subcellularLocation>
        <location evidence="1">Nucleus</location>
    </subcellularLocation>
</comment>
<reference evidence="13" key="1">
    <citation type="journal article" date="2023" name="Plant J.">
        <title>The genome of the king protea, Protea cynaroides.</title>
        <authorList>
            <person name="Chang J."/>
            <person name="Duong T.A."/>
            <person name="Schoeman C."/>
            <person name="Ma X."/>
            <person name="Roodt D."/>
            <person name="Barker N."/>
            <person name="Li Z."/>
            <person name="Van de Peer Y."/>
            <person name="Mizrachi E."/>
        </authorList>
    </citation>
    <scope>NUCLEOTIDE SEQUENCE</scope>
    <source>
        <tissue evidence="13">Young leaves</tissue>
    </source>
</reference>
<feature type="region of interest" description="Disordered" evidence="9">
    <location>
        <begin position="1998"/>
        <end position="2105"/>
    </location>
</feature>
<evidence type="ECO:0000256" key="4">
    <source>
        <dbReference type="ARBA" id="ARBA00022806"/>
    </source>
</evidence>
<dbReference type="CDD" id="cd18793">
    <property type="entry name" value="SF2_C_SNF"/>
    <property type="match status" value="1"/>
</dbReference>
<evidence type="ECO:0000256" key="8">
    <source>
        <dbReference type="ARBA" id="ARBA00023242"/>
    </source>
</evidence>
<evidence type="ECO:0000256" key="7">
    <source>
        <dbReference type="ARBA" id="ARBA00023163"/>
    </source>
</evidence>
<dbReference type="GO" id="GO:0004386">
    <property type="term" value="F:helicase activity"/>
    <property type="evidence" value="ECO:0007669"/>
    <property type="project" value="UniProtKB-KW"/>
</dbReference>
<dbReference type="PROSITE" id="PS51204">
    <property type="entry name" value="HSA"/>
    <property type="match status" value="1"/>
</dbReference>
<dbReference type="InterPro" id="IPR014012">
    <property type="entry name" value="HSA_dom"/>
</dbReference>
<feature type="compositionally biased region" description="Basic and acidic residues" evidence="9">
    <location>
        <begin position="2291"/>
        <end position="2302"/>
    </location>
</feature>
<keyword evidence="3" id="KW-0378">Hydrolase</keyword>
<feature type="domain" description="Helicase C-terminal" evidence="11">
    <location>
        <begin position="1675"/>
        <end position="1821"/>
    </location>
</feature>
<dbReference type="Gene3D" id="3.40.50.300">
    <property type="entry name" value="P-loop containing nucleotide triphosphate hydrolases"/>
    <property type="match status" value="1"/>
</dbReference>
<feature type="compositionally biased region" description="Polar residues" evidence="9">
    <location>
        <begin position="2582"/>
        <end position="2598"/>
    </location>
</feature>
<proteinExistence type="predicted"/>
<feature type="compositionally biased region" description="Basic and acidic residues" evidence="9">
    <location>
        <begin position="2358"/>
        <end position="2378"/>
    </location>
</feature>
<accession>A0A9Q0KE90</accession>
<comment type="caution">
    <text evidence="13">The sequence shown here is derived from an EMBL/GenBank/DDBJ whole genome shotgun (WGS) entry which is preliminary data.</text>
</comment>
<dbReference type="InterPro" id="IPR029295">
    <property type="entry name" value="SnAC"/>
</dbReference>
<dbReference type="GO" id="GO:0005524">
    <property type="term" value="F:ATP binding"/>
    <property type="evidence" value="ECO:0007669"/>
    <property type="project" value="UniProtKB-KW"/>
</dbReference>
<feature type="compositionally biased region" description="Basic and acidic residues" evidence="9">
    <location>
        <begin position="2734"/>
        <end position="2743"/>
    </location>
</feature>
<feature type="region of interest" description="Disordered" evidence="9">
    <location>
        <begin position="760"/>
        <end position="871"/>
    </location>
</feature>
<evidence type="ECO:0000256" key="1">
    <source>
        <dbReference type="ARBA" id="ARBA00004123"/>
    </source>
</evidence>
<dbReference type="InterPro" id="IPR014001">
    <property type="entry name" value="Helicase_ATP-bd"/>
</dbReference>
<keyword evidence="4" id="KW-0347">Helicase</keyword>
<feature type="region of interest" description="Disordered" evidence="9">
    <location>
        <begin position="3617"/>
        <end position="3642"/>
    </location>
</feature>
<dbReference type="EMBL" id="JAMYWD010000006">
    <property type="protein sequence ID" value="KAJ4968716.1"/>
    <property type="molecule type" value="Genomic_DNA"/>
</dbReference>
<dbReference type="SMART" id="SM01314">
    <property type="entry name" value="SnAC"/>
    <property type="match status" value="1"/>
</dbReference>
<dbReference type="Pfam" id="PF00271">
    <property type="entry name" value="Helicase_C"/>
    <property type="match status" value="1"/>
</dbReference>
<feature type="compositionally biased region" description="Polar residues" evidence="9">
    <location>
        <begin position="844"/>
        <end position="856"/>
    </location>
</feature>
<evidence type="ECO:0000259" key="11">
    <source>
        <dbReference type="PROSITE" id="PS51194"/>
    </source>
</evidence>
<evidence type="ECO:0000313" key="14">
    <source>
        <dbReference type="Proteomes" id="UP001141806"/>
    </source>
</evidence>
<feature type="region of interest" description="Disordered" evidence="9">
    <location>
        <begin position="4252"/>
        <end position="4307"/>
    </location>
</feature>
<dbReference type="InterPro" id="IPR027417">
    <property type="entry name" value="P-loop_NTPase"/>
</dbReference>
<dbReference type="InterPro" id="IPR001650">
    <property type="entry name" value="Helicase_C-like"/>
</dbReference>
<feature type="compositionally biased region" description="Polar residues" evidence="9">
    <location>
        <begin position="2311"/>
        <end position="2323"/>
    </location>
</feature>
<feature type="compositionally biased region" description="Polar residues" evidence="9">
    <location>
        <begin position="295"/>
        <end position="316"/>
    </location>
</feature>
<dbReference type="GO" id="GO:0005634">
    <property type="term" value="C:nucleus"/>
    <property type="evidence" value="ECO:0007669"/>
    <property type="project" value="UniProtKB-SubCell"/>
</dbReference>
<feature type="compositionally biased region" description="Basic and acidic residues" evidence="9">
    <location>
        <begin position="262"/>
        <end position="281"/>
    </location>
</feature>
<dbReference type="Pfam" id="PF00176">
    <property type="entry name" value="SNF2-rel_dom"/>
    <property type="match status" value="1"/>
</dbReference>
<feature type="compositionally biased region" description="Polar residues" evidence="9">
    <location>
        <begin position="421"/>
        <end position="448"/>
    </location>
</feature>
<evidence type="ECO:0000259" key="12">
    <source>
        <dbReference type="PROSITE" id="PS51204"/>
    </source>
</evidence>
<feature type="region of interest" description="Disordered" evidence="9">
    <location>
        <begin position="2633"/>
        <end position="2656"/>
    </location>
</feature>
<sequence length="4307" mass="471179">MAGYMRRSAVDLVELFGVWMLIWQGLFCGSLNAEQYKERRAGVIPPTFISSNEMASSHHVEMEAAKFLQKLIQESKDEPAKLATKLYVICQHMKMSGKEQSLPYQVISRAMETVINQNGLDIEVLKSSRFPMTGGTQMVDSGVARSLDKGKLDNQSSVGPSDMSLRGPSVSAWHTGSSGKIKEDVYGGSSQGIGVLKESKAFFPENEIGRPEAIVPNRPPAGPSRAENVGHDAYQGSASQRSSKSFDHGSPSSLDTRSANSQERRDTAKPDKQGRQKDTKKASAKRKRADSTSATEAHNSNPQQLDSPSIGSNTTKGKGDAQGSFTLKGGEHNPVQTSGGLGPIFRTNQENQNLLKRPGDKTKATNSMCWAPTPNGTLGLEKGGMQLSRHEIPSSGGLNQHKVGLQTENFQGSRFPRDVVSSGSTDETSMSQLAAQSPGTSKEAGQSSEGTILCNVGSFWQQQRVPYSAPQIGEKSLGNETELGVPGRSVGPVNSNISHGNTAISGSLGNVHGGGPGAFSSYQIVRPGFSAPMAFNSSFNSHDLASMMRKERNVEASSESRLLQKSNDMMTSDMSMKSPAVEFASANVAIHSEHRKPGFIRDAVPSISEKDLDTPICSSGRQEEALTGARVLDQDQGVLNTMTSSNKMVQGCETNSNVEMSMGHGGTSRDSGKSLMPQPPAFSAIRFTEQQLKQLRAQCLVFLAFRNGLVPRKLHLEIALGENYRKEDGAFRELNDHRGKESSFKEPSNSNEVGVISERTNNIKEAEKVPPGSSSTGSLKDTVSSTKYMESMKKIKKQKGPPADQSLLLEERKQLPSVTRKPEAEMRTQETAESQVGVAKTLESESPMNSSQISSENIHDKDEPDNEHQQVRRGNQIWTGISCHNEVTKGTIGPSLFQHEQVLEREENLLNLSRTYGAGHRINKLFKVDAAVMQASQHADKHPSSFPLREDNRLPGKVVELHMPMPPNDVNPLTMYALHGGKHSSKLEPTIFNSFVDASVVGRNCSSDDLRGFEIQKQIPLDTCKMVVVNRDPNTILEKFPEEEEDEKSLFIETSSFPKYSTSEKWIMDWQKRKLLEKENWVLKQKKMEEKITASFDKLKETGTSSEDISAKTKSVIELKKLQLLKLQRRLRGDFLHDFFKPITSDIERLRAFKKYKHGRRVKQLEKFEQKMKEERQKRIRERQKEFFTEIEVHKERMDDWFKIKRERWKGFNKYVKEFHKRKERIHREKIDKIQREKINLLKINDVEGYLRMVQDAKSDRVKQLLKETEKYLQKLGAKLKEAKAMTQCFELEMDESRSANVVEKNEVAIDNEDESDQAQHYLESNEKYYLMAHSIKESITDQPTCLQGGKLREYQMNGLRWLVSLYNNHLNGILADEMGLGKTVQVISLICYLMETKNDRGPFLVVVPSSVLPGWESEINFWAPSINKISYTGPPEDRRRLFKERIVHEKFNVLLTTYEYLMNKHDRPRLSKIHWHYIIIDEGHRIKNASCKLNSELKHYQSSHRLLLTGTPLQNNLEELWALLNFLLPNIFNSSEDFSQWFNKPFESSGDNSADEALLSEEENLLIINRLHQVLRPFVLRRLKHKVENELPEKIERLVRCEASAYQKLLMKRVEENLGSMGNSKGRSVHNSVMELRNICNHPYLSHLHAEEVDSLIPEHYLPSIVRLCGKLEMLDRLLPKLKATDHRVLFFSTMTRLLDVMEDYLHWKCYSYLRLDGHTSGNERGALIDEFNRPDSPAFIFLLSIRAGGVGVNLQAADTVIIFDTDWNPQVDLQAQARAHRIGQKRDVLVLRLETVRTVEEQVRAAAEHKLGVANQSITAGFFDNNTSAEDRREYLESLLREECKKEEAAPVLDDDALNDLLARSESELDVFESVDRQRREEEMAAWQKLVQRQDKDSLEPLPPMPPRLVTEEDLKAFYQAMQIHEVSNVGVKRKSEYLGGLDTQQYGRGKRAREVRSYEERWTEEEFEKLCQVDSPESLIHKEETISKSMAMDANASKVGNPDPPPLAPPLPTEPSQLPGKEFPLPSRRGRGRPKRAAAADTSPSTGVVPAPSETGNKLDMAFQGKISSSLTPSPSTGSLPGSGTIKDLGGTTQHEFSSGAPVSLVSTPVCSVPMQATPVSLVTTPVCSVPMQAKEQSRKAQSSSEAPRLRAKKQMSGSPAVGPGTSPTQTMATERGIASDGSLASLAHDTQKVVRQSGTSNAPTGVSAESGTISRMPKEVGMMPDSSRKSAFATQKLVNRPHNTSKAPTFVSFEVNPITGLPKVVELVPVQTTMPSFAKEKYMRVGPSLDKKETEKVSISEAKSVPIETSSTAKPSSVESNKKGVKVSILPAGQDPKVSNSSAPVMSTLAQDLNERRSQRLGTLDKQKASEKPPETVSTMGTLDKQKTSEKPELVSAQTPRKAGSILDSSRTVLTSGSIPERAMHVDLPRVKPVELVVGQDNMQYGNASDISSLKMKNETLPVPVPLHHTKSTADRDKSKSPVPVKRCTKRKDMGVSSAIPAAVAINSSIVVEPLVHAPIVGLQGAEGNRSSIEAITMKDKLENDSEEEGNFIDDKSQSLVPVIIPVHRSNSTEKTDLSTPSKQQPDNSTLQGNRAISMDTNSLCAEANAERNLISLKICGAHPPNVVSSQETISNQRSPQGKQHSTCSSISENATSYVDSTTACLMPMEVKTKKYGHSHASYLISVKKPKLTEKSNLPAQSVQQPGTSTLQENAAISMESSDGTGAKGRKNDSIEKPFKIASPGKVSGKEPNSNEKSSYDTLPTYPSMSESASSSLERSSTKSIKVKATPNDGSSLSEMPDLPSKNLPLGQLSQSVQQIPDSSGTHGVADCSVYSINLENTDDFKQLEGTIVCQGEAHRHIASFVSGGGLVSTPNEWVSVPVKKDDSSLLGDSRVPNLGNTTPAEFASSLLSQTDDKIPDTGSNSTADTAYINPEHADVANKPEGATVLCPGETKHDTDPSMSRSGQIPLLDEQVADPPNTQNARGDPGGSANSEHIGDTNYSNKSNMAHGQIEVEPEHVHDSKKPEGTTVLCQAETKLDTALPISGSGEVPLLDEQVCDPPSTQDVHADPAGSTYSEDCGEDNYSVVKPEHADDVKKPEGTTVLCQGETKYDADPPISGSGQGPLLGEQVSDPLSTPDRCADPDDVARPSSEYCGAENYSEKYDTIYGQIEVKPEHVHDAEKPEGTTIHCQNETKHDTVPSMYGRGEVPLVDDRVSDLPSTHDARVDPDGPANSEHPAAENCSKNSDMAHGQIGEFDLPNSAPIEVPSNEVSQTDEQIVNLSDVHVTSDGSVYQVKPECADDVMKTEATTVHELQDKDSTAISISVSGHDLQLDEQDIDPSTSHHSVTNSSRACYSKYGNSNVHGHREAPELPNTAPPKFTCKQIHQTDLLVSFPSETDVAVSDYVVSANSEAPGEDETGERGCFALPSQSEDPEISDTEKIVSSTQIFHSDRENPCSYISGPADDQGSINCEKAESVAIDDSVSISKIFVMDKTGVVASGGYSSDIKLDGPSQYAGEINGAIQVAGDLKKVDNDGDIPGEELPEPSHPPIALRGVPSDEHKTGRNSSEVVIPVSSENADGHEEHPGTVSTELTSIGDFHGDGWDPKATSVDGWDPKATSVDGGNIGVPFDEGESVRDTSEANDKANEAVCQGPVYSEKPNGGGHPLIVPIEPTSGQDSPDDGRNLEACSIESENIGVPSDGKKLVTDTSEGNDKKINEAVNQGSVYFEKADEGGDHPGTVRIELTSCQEFHGYKLDPEASSVDCKNKRVPFDYEDRFVREASEANDKINEAVNQGPVYFEKADESGGGRRLVPTELKSGLDTRDEKLDLEASSAEGEKERVPFDDEDKLVRDASEAKYEINEVVSQDPVHFEKADEIGDHPGTVRIAHTSDQSEHGDKLDLEASFVEGENGSVPVGDKDKLIGDASEANAKIDEAVSQDPGYSENADGGGDHFVIVPTQITSGQDSHGDKLGVDHEASSVEGENEGLRSDEKELVRDSSEANYIIDEAFSQGPVYSEKFDESGDHPCIVATQLMFSQDSHGDKLDQETSSAKVDNIQVPPDEQKLVSDTSEDNDIIDKAFCQGSGYSEKAAEGGGHPCGVPTQRTSGQDSHCDEWDMDVSCVLVENKGVTSDDKELLSDTSESNETVNEVVTQGPVSSEKVEGGDHPGIVTTGLASGLNLHHDELDLETPSVEGENKGCPVLESMQPVAATSYILDTLPEDHCEIQTPAADQISKDNCDRNFEEVNRSESDNSYLVSPDPSGDLPSEMVVLSSSPLPRGGDEKKDRMPENIPVGKPSSSS</sequence>
<keyword evidence="6" id="KW-0805">Transcription regulation</keyword>
<feature type="region of interest" description="Disordered" evidence="9">
    <location>
        <begin position="3364"/>
        <end position="3383"/>
    </location>
</feature>
<dbReference type="PROSITE" id="PS51194">
    <property type="entry name" value="HELICASE_CTER"/>
    <property type="match status" value="1"/>
</dbReference>
<feature type="compositionally biased region" description="Polar residues" evidence="9">
    <location>
        <begin position="250"/>
        <end position="261"/>
    </location>
</feature>
<dbReference type="GO" id="GO:0042393">
    <property type="term" value="F:histone binding"/>
    <property type="evidence" value="ECO:0007669"/>
    <property type="project" value="InterPro"/>
</dbReference>
<dbReference type="PANTHER" id="PTHR10799">
    <property type="entry name" value="SNF2/RAD54 HELICASE FAMILY"/>
    <property type="match status" value="1"/>
</dbReference>
<feature type="compositionally biased region" description="Basic and acidic residues" evidence="9">
    <location>
        <begin position="4286"/>
        <end position="4295"/>
    </location>
</feature>
<dbReference type="CDD" id="cd17996">
    <property type="entry name" value="DEXHc_SMARCA2_SMARCA4"/>
    <property type="match status" value="1"/>
</dbReference>
<dbReference type="InterPro" id="IPR000330">
    <property type="entry name" value="SNF2_N"/>
</dbReference>
<feature type="compositionally biased region" description="Polar residues" evidence="9">
    <location>
        <begin position="2755"/>
        <end position="2771"/>
    </location>
</feature>
<keyword evidence="2" id="KW-0547">Nucleotide-binding</keyword>
<feature type="compositionally biased region" description="Polar residues" evidence="9">
    <location>
        <begin position="2197"/>
        <end position="2214"/>
    </location>
</feature>
<evidence type="ECO:0000256" key="6">
    <source>
        <dbReference type="ARBA" id="ARBA00023015"/>
    </source>
</evidence>
<evidence type="ECO:0000259" key="10">
    <source>
        <dbReference type="PROSITE" id="PS51192"/>
    </source>
</evidence>
<feature type="region of interest" description="Disordered" evidence="9">
    <location>
        <begin position="207"/>
        <end position="346"/>
    </location>
</feature>
<dbReference type="SUPFAM" id="SSF52540">
    <property type="entry name" value="P-loop containing nucleoside triphosphate hydrolases"/>
    <property type="match status" value="2"/>
</dbReference>
<feature type="region of interest" description="Disordered" evidence="9">
    <location>
        <begin position="2194"/>
        <end position="2214"/>
    </location>
</feature>
<feature type="compositionally biased region" description="Polar residues" evidence="9">
    <location>
        <begin position="772"/>
        <end position="788"/>
    </location>
</feature>
<feature type="region of interest" description="Disordered" evidence="9">
    <location>
        <begin position="3048"/>
        <end position="3090"/>
    </location>
</feature>
<evidence type="ECO:0000313" key="13">
    <source>
        <dbReference type="EMBL" id="KAJ4968716.1"/>
    </source>
</evidence>
<feature type="compositionally biased region" description="Pro residues" evidence="9">
    <location>
        <begin position="2005"/>
        <end position="2016"/>
    </location>
</feature>
<dbReference type="Gene3D" id="3.40.50.10810">
    <property type="entry name" value="Tandem AAA-ATPase domain"/>
    <property type="match status" value="1"/>
</dbReference>
<dbReference type="GO" id="GO:0016787">
    <property type="term" value="F:hydrolase activity"/>
    <property type="evidence" value="ECO:0007669"/>
    <property type="project" value="UniProtKB-KW"/>
</dbReference>
<dbReference type="OrthoDB" id="5857104at2759"/>
<dbReference type="SMART" id="SM00951">
    <property type="entry name" value="QLQ"/>
    <property type="match status" value="1"/>
</dbReference>
<keyword evidence="5" id="KW-0067">ATP-binding</keyword>
<dbReference type="Proteomes" id="UP001141806">
    <property type="component" value="Unassembled WGS sequence"/>
</dbReference>
<dbReference type="FunFam" id="3.40.50.300:FF:000871">
    <property type="entry name" value="Chromatin structure-remodeling complex protein SYD"/>
    <property type="match status" value="1"/>
</dbReference>
<feature type="region of interest" description="Disordered" evidence="9">
    <location>
        <begin position="145"/>
        <end position="188"/>
    </location>
</feature>
<dbReference type="PROSITE" id="PS51192">
    <property type="entry name" value="HELICASE_ATP_BIND_1"/>
    <property type="match status" value="1"/>
</dbReference>
<name>A0A9Q0KE90_9MAGN</name>
<evidence type="ECO:0000256" key="2">
    <source>
        <dbReference type="ARBA" id="ARBA00022741"/>
    </source>
</evidence>
<dbReference type="InterPro" id="IPR038718">
    <property type="entry name" value="SNF2-like_sf"/>
</dbReference>
<feature type="region of interest" description="Disordered" evidence="9">
    <location>
        <begin position="3114"/>
        <end position="3164"/>
    </location>
</feature>
<dbReference type="InterPro" id="IPR014978">
    <property type="entry name" value="Gln-Leu-Gln_QLQ"/>
</dbReference>
<evidence type="ECO:0008006" key="15">
    <source>
        <dbReference type="Google" id="ProtNLM"/>
    </source>
</evidence>
<feature type="compositionally biased region" description="Polar residues" evidence="9">
    <location>
        <begin position="4145"/>
        <end position="4163"/>
    </location>
</feature>
<evidence type="ECO:0000256" key="5">
    <source>
        <dbReference type="ARBA" id="ARBA00022840"/>
    </source>
</evidence>
<feature type="region of interest" description="Disordered" evidence="9">
    <location>
        <begin position="2723"/>
        <end position="2814"/>
    </location>
</feature>
<dbReference type="FunFam" id="3.40.50.10810:FF:000016">
    <property type="entry name" value="Chromatin structure-remodeling complex protein SYD"/>
    <property type="match status" value="1"/>
</dbReference>
<feature type="region of interest" description="Disordered" evidence="9">
    <location>
        <begin position="2291"/>
        <end position="2327"/>
    </location>
</feature>
<feature type="region of interest" description="Disordered" evidence="9">
    <location>
        <begin position="4139"/>
        <end position="4175"/>
    </location>
</feature>
<evidence type="ECO:0000256" key="9">
    <source>
        <dbReference type="SAM" id="MobiDB-lite"/>
    </source>
</evidence>
<feature type="region of interest" description="Disordered" evidence="9">
    <location>
        <begin position="2920"/>
        <end position="3011"/>
    </location>
</feature>
<feature type="region of interest" description="Disordered" evidence="9">
    <location>
        <begin position="3184"/>
        <end position="3274"/>
    </location>
</feature>
<keyword evidence="14" id="KW-1185">Reference proteome</keyword>
<feature type="region of interest" description="Disordered" evidence="9">
    <location>
        <begin position="414"/>
        <end position="448"/>
    </location>
</feature>
<evidence type="ECO:0000256" key="3">
    <source>
        <dbReference type="ARBA" id="ARBA00022801"/>
    </source>
</evidence>
<organism evidence="13 14">
    <name type="scientific">Protea cynaroides</name>
    <dbReference type="NCBI Taxonomy" id="273540"/>
    <lineage>
        <taxon>Eukaryota</taxon>
        <taxon>Viridiplantae</taxon>
        <taxon>Streptophyta</taxon>
        <taxon>Embryophyta</taxon>
        <taxon>Tracheophyta</taxon>
        <taxon>Spermatophyta</taxon>
        <taxon>Magnoliopsida</taxon>
        <taxon>Proteales</taxon>
        <taxon>Proteaceae</taxon>
        <taxon>Protea</taxon>
    </lineage>
</organism>
<feature type="region of interest" description="Disordered" evidence="9">
    <location>
        <begin position="2471"/>
        <end position="2494"/>
    </location>
</feature>
<keyword evidence="8" id="KW-0539">Nucleus</keyword>
<keyword evidence="7" id="KW-0804">Transcription</keyword>
<gene>
    <name evidence="13" type="ORF">NE237_015417</name>
</gene>